<proteinExistence type="predicted"/>
<dbReference type="PANTHER" id="PTHR36450:SF1">
    <property type="entry name" value="THIOREDOXIN"/>
    <property type="match status" value="1"/>
</dbReference>
<dbReference type="InterPro" id="IPR012336">
    <property type="entry name" value="Thioredoxin-like_fold"/>
</dbReference>
<dbReference type="AlphaFoldDB" id="A6TMM1"/>
<evidence type="ECO:0000259" key="3">
    <source>
        <dbReference type="Pfam" id="PF13192"/>
    </source>
</evidence>
<evidence type="ECO:0000256" key="2">
    <source>
        <dbReference type="PIRSR" id="PIRSR037031-51"/>
    </source>
</evidence>
<organism evidence="4 5">
    <name type="scientific">Alkaliphilus metalliredigens (strain QYMF)</name>
    <dbReference type="NCBI Taxonomy" id="293826"/>
    <lineage>
        <taxon>Bacteria</taxon>
        <taxon>Bacillati</taxon>
        <taxon>Bacillota</taxon>
        <taxon>Clostridia</taxon>
        <taxon>Peptostreptococcales</taxon>
        <taxon>Natronincolaceae</taxon>
        <taxon>Alkaliphilus</taxon>
    </lineage>
</organism>
<feature type="active site" description="Nucleophile" evidence="1">
    <location>
        <position position="11"/>
    </location>
</feature>
<evidence type="ECO:0000313" key="4">
    <source>
        <dbReference type="EMBL" id="ABR47439.1"/>
    </source>
</evidence>
<gene>
    <name evidence="4" type="ordered locus">Amet_1231</name>
</gene>
<dbReference type="NCBIfam" id="TIGR00412">
    <property type="entry name" value="redox_disulf_2"/>
    <property type="match status" value="1"/>
</dbReference>
<keyword evidence="2" id="KW-0676">Redox-active center</keyword>
<dbReference type="InterPro" id="IPR005243">
    <property type="entry name" value="THIRX-like_proc"/>
</dbReference>
<feature type="domain" description="Thioredoxin-like fold" evidence="3">
    <location>
        <begin position="2"/>
        <end position="77"/>
    </location>
</feature>
<reference evidence="5" key="1">
    <citation type="journal article" date="2016" name="Genome Announc.">
        <title>Complete genome sequence of Alkaliphilus metalliredigens strain QYMF, an alkaliphilic and metal-reducing bacterium isolated from borax-contaminated leachate ponds.</title>
        <authorList>
            <person name="Hwang C."/>
            <person name="Copeland A."/>
            <person name="Lucas S."/>
            <person name="Lapidus A."/>
            <person name="Barry K."/>
            <person name="Detter J.C."/>
            <person name="Glavina Del Rio T."/>
            <person name="Hammon N."/>
            <person name="Israni S."/>
            <person name="Dalin E."/>
            <person name="Tice H."/>
            <person name="Pitluck S."/>
            <person name="Chertkov O."/>
            <person name="Brettin T."/>
            <person name="Bruce D."/>
            <person name="Han C."/>
            <person name="Schmutz J."/>
            <person name="Larimer F."/>
            <person name="Land M.L."/>
            <person name="Hauser L."/>
            <person name="Kyrpides N."/>
            <person name="Mikhailova N."/>
            <person name="Ye Q."/>
            <person name="Zhou J."/>
            <person name="Richardson P."/>
            <person name="Fields M.W."/>
        </authorList>
    </citation>
    <scope>NUCLEOTIDE SEQUENCE [LARGE SCALE GENOMIC DNA]</scope>
    <source>
        <strain evidence="5">QYMF</strain>
    </source>
</reference>
<dbReference type="STRING" id="293826.Amet_1231"/>
<dbReference type="Pfam" id="PF13192">
    <property type="entry name" value="Thioredoxin_3"/>
    <property type="match status" value="1"/>
</dbReference>
<dbReference type="InterPro" id="IPR036249">
    <property type="entry name" value="Thioredoxin-like_sf"/>
</dbReference>
<dbReference type="KEGG" id="amt:Amet_1231"/>
<dbReference type="PIRSF" id="PIRSF037031">
    <property type="entry name" value="Redox_disulphide_2"/>
    <property type="match status" value="1"/>
</dbReference>
<name>A6TMM1_ALKMQ</name>
<dbReference type="PANTHER" id="PTHR36450">
    <property type="entry name" value="THIOREDOXIN"/>
    <property type="match status" value="1"/>
</dbReference>
<dbReference type="HOGENOM" id="CLU_090389_18_2_9"/>
<keyword evidence="5" id="KW-1185">Reference proteome</keyword>
<evidence type="ECO:0000313" key="5">
    <source>
        <dbReference type="Proteomes" id="UP000001572"/>
    </source>
</evidence>
<accession>A6TMM1</accession>
<feature type="active site" description="Nucleophile" evidence="1">
    <location>
        <position position="14"/>
    </location>
</feature>
<dbReference type="eggNOG" id="COG0526">
    <property type="taxonomic scope" value="Bacteria"/>
</dbReference>
<dbReference type="EMBL" id="CP000724">
    <property type="protein sequence ID" value="ABR47439.1"/>
    <property type="molecule type" value="Genomic_DNA"/>
</dbReference>
<keyword evidence="2" id="KW-1015">Disulfide bond</keyword>
<feature type="disulfide bond" description="Redox-active" evidence="2">
    <location>
        <begin position="11"/>
        <end position="14"/>
    </location>
</feature>
<dbReference type="Gene3D" id="3.40.30.10">
    <property type="entry name" value="Glutaredoxin"/>
    <property type="match status" value="1"/>
</dbReference>
<sequence>MMEIKILGSGCKNCTTLTKVVEEVLGELNMEATVEKVTDFQDILGYGVMKTPGLVVNGTVKFAGRIPSKDEVKKVLEG</sequence>
<evidence type="ECO:0000256" key="1">
    <source>
        <dbReference type="PIRSR" id="PIRSR037031-50"/>
    </source>
</evidence>
<protein>
    <submittedName>
        <fullName evidence="4">Redox-active disulfide protein 2</fullName>
    </submittedName>
</protein>
<dbReference type="Proteomes" id="UP000001572">
    <property type="component" value="Chromosome"/>
</dbReference>
<dbReference type="SUPFAM" id="SSF52833">
    <property type="entry name" value="Thioredoxin-like"/>
    <property type="match status" value="1"/>
</dbReference>